<dbReference type="EMBL" id="EU433325">
    <property type="protein sequence ID" value="ACB78013.1"/>
    <property type="molecule type" value="mRNA"/>
</dbReference>
<evidence type="ECO:0000256" key="4">
    <source>
        <dbReference type="SAM" id="SignalP"/>
    </source>
</evidence>
<dbReference type="Pfam" id="PF07648">
    <property type="entry name" value="Kazal_2"/>
    <property type="match status" value="1"/>
</dbReference>
<organism evidence="6">
    <name type="scientific">Pacifastacus leniusculus</name>
    <name type="common">Signal crayfish</name>
    <dbReference type="NCBI Taxonomy" id="6720"/>
    <lineage>
        <taxon>Eukaryota</taxon>
        <taxon>Metazoa</taxon>
        <taxon>Ecdysozoa</taxon>
        <taxon>Arthropoda</taxon>
        <taxon>Crustacea</taxon>
        <taxon>Multicrustacea</taxon>
        <taxon>Malacostraca</taxon>
        <taxon>Eumalacostraca</taxon>
        <taxon>Eucarida</taxon>
        <taxon>Decapoda</taxon>
        <taxon>Pleocyemata</taxon>
        <taxon>Astacidea</taxon>
        <taxon>Astacoidea</taxon>
        <taxon>Astacidae</taxon>
        <taxon>Pacifastacus</taxon>
    </lineage>
</organism>
<name>B5L664_PACLE</name>
<dbReference type="SUPFAM" id="SSF100895">
    <property type="entry name" value="Kazal-type serine protease inhibitors"/>
    <property type="match status" value="2"/>
</dbReference>
<dbReference type="InterPro" id="IPR050653">
    <property type="entry name" value="Prot_Inhib_GrowthFact_Antg"/>
</dbReference>
<dbReference type="AlphaFoldDB" id="B5L664"/>
<evidence type="ECO:0000256" key="1">
    <source>
        <dbReference type="ARBA" id="ARBA00022690"/>
    </source>
</evidence>
<keyword evidence="4" id="KW-0732">Signal</keyword>
<accession>B5L664</accession>
<dbReference type="Pfam" id="PF00050">
    <property type="entry name" value="Kazal_1"/>
    <property type="match status" value="1"/>
</dbReference>
<dbReference type="InterPro" id="IPR002350">
    <property type="entry name" value="Kazal_dom"/>
</dbReference>
<feature type="chain" id="PRO_5002836282" evidence="4">
    <location>
        <begin position="21"/>
        <end position="132"/>
    </location>
</feature>
<dbReference type="PANTHER" id="PTHR10913:SF45">
    <property type="entry name" value="FOLLISTATIN, ISOFORM A-RELATED"/>
    <property type="match status" value="1"/>
</dbReference>
<dbReference type="SMART" id="SM00280">
    <property type="entry name" value="KAZAL"/>
    <property type="match status" value="2"/>
</dbReference>
<dbReference type="GO" id="GO:0005576">
    <property type="term" value="C:extracellular region"/>
    <property type="evidence" value="ECO:0007669"/>
    <property type="project" value="TreeGrafter"/>
</dbReference>
<keyword evidence="3" id="KW-1015">Disulfide bond</keyword>
<dbReference type="CDD" id="cd00104">
    <property type="entry name" value="KAZAL_FS"/>
    <property type="match status" value="2"/>
</dbReference>
<dbReference type="InterPro" id="IPR036058">
    <property type="entry name" value="Kazal_dom_sf"/>
</dbReference>
<reference evidence="6" key="1">
    <citation type="journal article" date="2010" name="Fish Shellfish Immunol.">
        <title>Proteinase inhibitory activities of two two-domain Kazal proteinase inhibitors from the freshwater crayfish Pacifastacus leniusculus and the importance of the P(2) position in proteinase inhibitory activity.</title>
        <authorList>
            <person name="Donpudsa S."/>
            <person name="Soderhall I."/>
            <person name="Rimphanitchayakit V."/>
            <person name="Cerenius L."/>
            <person name="Tassanakajon A."/>
            <person name="Soderhall K."/>
        </authorList>
    </citation>
    <scope>NUCLEOTIDE SEQUENCE</scope>
</reference>
<proteinExistence type="evidence at transcript level"/>
<dbReference type="PANTHER" id="PTHR10913">
    <property type="entry name" value="FOLLISTATIN-RELATED"/>
    <property type="match status" value="1"/>
</dbReference>
<keyword evidence="1" id="KW-0646">Protease inhibitor</keyword>
<evidence type="ECO:0000256" key="2">
    <source>
        <dbReference type="ARBA" id="ARBA00022900"/>
    </source>
</evidence>
<keyword evidence="2" id="KW-0722">Serine protease inhibitor</keyword>
<evidence type="ECO:0000259" key="5">
    <source>
        <dbReference type="PROSITE" id="PS51465"/>
    </source>
</evidence>
<feature type="signal peptide" evidence="4">
    <location>
        <begin position="1"/>
        <end position="20"/>
    </location>
</feature>
<evidence type="ECO:0000313" key="6">
    <source>
        <dbReference type="EMBL" id="ACB78013.1"/>
    </source>
</evidence>
<protein>
    <submittedName>
        <fullName evidence="6">Semigranular hemocyte specific kazal-type proteinase inhibitor</fullName>
    </submittedName>
</protein>
<dbReference type="PROSITE" id="PS51465">
    <property type="entry name" value="KAZAL_2"/>
    <property type="match status" value="2"/>
</dbReference>
<feature type="domain" description="Kazal-like" evidence="5">
    <location>
        <begin position="81"/>
        <end position="132"/>
    </location>
</feature>
<feature type="domain" description="Kazal-like" evidence="5">
    <location>
        <begin position="27"/>
        <end position="78"/>
    </location>
</feature>
<sequence>MAPRATLLLAVVLVVLVVHAQCTSPTRPIGGLCGRYCGRDLRPVCGSNGRTYHNACLLENARCVDPTITHQHEGPCATGGGGGRRLCARYCGSTVNPVCGSDGTTYPNQCMLEIAQCNDDTLARAYNGECTG</sequence>
<evidence type="ECO:0000256" key="3">
    <source>
        <dbReference type="ARBA" id="ARBA00023157"/>
    </source>
</evidence>
<dbReference type="Gene3D" id="3.30.60.30">
    <property type="match status" value="2"/>
</dbReference>